<dbReference type="Proteomes" id="UP000019140">
    <property type="component" value="Unassembled WGS sequence"/>
</dbReference>
<evidence type="ECO:0000259" key="5">
    <source>
        <dbReference type="PROSITE" id="PS51755"/>
    </source>
</evidence>
<feature type="modified residue" description="4-aspartylphosphate" evidence="2">
    <location>
        <position position="52"/>
    </location>
</feature>
<evidence type="ECO:0000256" key="1">
    <source>
        <dbReference type="ARBA" id="ARBA00023125"/>
    </source>
</evidence>
<dbReference type="GO" id="GO:0006355">
    <property type="term" value="P:regulation of DNA-templated transcription"/>
    <property type="evidence" value="ECO:0007669"/>
    <property type="project" value="InterPro"/>
</dbReference>
<evidence type="ECO:0008006" key="8">
    <source>
        <dbReference type="Google" id="ProtNLM"/>
    </source>
</evidence>
<keyword evidence="1 3" id="KW-0238">DNA-binding</keyword>
<dbReference type="EMBL" id="AZHX01001722">
    <property type="protein sequence ID" value="ETX00497.1"/>
    <property type="molecule type" value="Genomic_DNA"/>
</dbReference>
<comment type="caution">
    <text evidence="6">The sequence shown here is derived from an EMBL/GenBank/DDBJ whole genome shotgun (WGS) entry which is preliminary data.</text>
</comment>
<name>W4LSU0_9BACT</name>
<dbReference type="GO" id="GO:0000160">
    <property type="term" value="P:phosphorelay signal transduction system"/>
    <property type="evidence" value="ECO:0007669"/>
    <property type="project" value="InterPro"/>
</dbReference>
<dbReference type="HOGENOM" id="CLU_421930_0_0_7"/>
<dbReference type="GO" id="GO:0003677">
    <property type="term" value="F:DNA binding"/>
    <property type="evidence" value="ECO:0007669"/>
    <property type="project" value="UniProtKB-UniRule"/>
</dbReference>
<keyword evidence="2" id="KW-0597">Phosphoprotein</keyword>
<dbReference type="CDD" id="cd00383">
    <property type="entry name" value="trans_reg_C"/>
    <property type="match status" value="1"/>
</dbReference>
<dbReference type="InterPro" id="IPR011006">
    <property type="entry name" value="CheY-like_superfamily"/>
</dbReference>
<evidence type="ECO:0000256" key="2">
    <source>
        <dbReference type="PROSITE-ProRule" id="PRU00169"/>
    </source>
</evidence>
<dbReference type="Gene3D" id="3.40.50.2300">
    <property type="match status" value="1"/>
</dbReference>
<dbReference type="SMART" id="SM00862">
    <property type="entry name" value="Trans_reg_C"/>
    <property type="match status" value="1"/>
</dbReference>
<keyword evidence="7" id="KW-1185">Reference proteome</keyword>
<evidence type="ECO:0000256" key="3">
    <source>
        <dbReference type="PROSITE-ProRule" id="PRU01091"/>
    </source>
</evidence>
<dbReference type="Gene3D" id="1.10.10.10">
    <property type="entry name" value="Winged helix-like DNA-binding domain superfamily/Winged helix DNA-binding domain"/>
    <property type="match status" value="1"/>
</dbReference>
<dbReference type="InterPro" id="IPR036388">
    <property type="entry name" value="WH-like_DNA-bd_sf"/>
</dbReference>
<dbReference type="InterPro" id="IPR016032">
    <property type="entry name" value="Sig_transdc_resp-reg_C-effctor"/>
</dbReference>
<dbReference type="SMART" id="SM00448">
    <property type="entry name" value="REC"/>
    <property type="match status" value="1"/>
</dbReference>
<gene>
    <name evidence="6" type="ORF">ETSY2_38985</name>
</gene>
<sequence length="649" mass="74177">MPGGRILFADNDETFRTTRARFLTGYDIVHASSAEEAEQVLQNQWIHLAILDIRMQDDAEEQDVSGLLLAKQDTYRSVPKIMLTGFPNYRDVREALGPLLDGLPPAIDFIAKQDGPEVIVEAVEQAFARYVRINWELDIQSNDRHPITFPSLVMFMETSLEGELLSQRARELEDLFRGLFYDKSQITLGRILWQRMGHVALTVFAFQAGTLPESFVVVFGQHATMLQATQRYQTFAPKTQDKLGTVLNIRKETTHFAVNAYTLVNADLESVQTLADFYKIVPDKLFHTSLEYLFQTSLTAWHQNKKIPENTKTLASLYDERFDSISYNALTEIINILRHQASSLDIYIEHDAEFLKVHIYGQVHTYPDPIRVLQRQPVIEQPVVLFNTPGTLSGDNILTDTSGQIWLTDFADAGLAPLLWNIVALEAIIRFDWTETSDLRALYDMEHSLTASSFSKLDMRDIAPPLRKPVRAIQMIRQHATRLVGAELLPYHIGMLYEAANRLARFNPNAHYPTSEMVRFIHILIAAAMLGEMIQRDQQHPTAGKTPEERGIRIDPDERAVWVDGVRITLRGQSFDLLCDLYNHANQLCTRRDLVERVFKQVYDETDRSQINRLNTAISRLRDQIETDPGHPRYLLTEPGGGYRLTLPK</sequence>
<feature type="domain" description="Response regulatory" evidence="4">
    <location>
        <begin position="5"/>
        <end position="127"/>
    </location>
</feature>
<protein>
    <recommendedName>
        <fullName evidence="8">OmpR/PhoB-type domain-containing protein</fullName>
    </recommendedName>
</protein>
<dbReference type="SUPFAM" id="SSF52172">
    <property type="entry name" value="CheY-like"/>
    <property type="match status" value="1"/>
</dbReference>
<dbReference type="PROSITE" id="PS51755">
    <property type="entry name" value="OMPR_PHOB"/>
    <property type="match status" value="1"/>
</dbReference>
<dbReference type="PROSITE" id="PS50110">
    <property type="entry name" value="RESPONSE_REGULATORY"/>
    <property type="match status" value="1"/>
</dbReference>
<dbReference type="InterPro" id="IPR001867">
    <property type="entry name" value="OmpR/PhoB-type_DNA-bd"/>
</dbReference>
<proteinExistence type="predicted"/>
<organism evidence="6 7">
    <name type="scientific">Candidatus Entotheonella gemina</name>
    <dbReference type="NCBI Taxonomy" id="1429439"/>
    <lineage>
        <taxon>Bacteria</taxon>
        <taxon>Pseudomonadati</taxon>
        <taxon>Nitrospinota/Tectimicrobiota group</taxon>
        <taxon>Candidatus Tectimicrobiota</taxon>
        <taxon>Candidatus Entotheonellia</taxon>
        <taxon>Candidatus Entotheonellales</taxon>
        <taxon>Candidatus Entotheonellaceae</taxon>
        <taxon>Candidatus Entotheonella</taxon>
    </lineage>
</organism>
<dbReference type="CDD" id="cd00156">
    <property type="entry name" value="REC"/>
    <property type="match status" value="1"/>
</dbReference>
<reference evidence="6 7" key="1">
    <citation type="journal article" date="2014" name="Nature">
        <title>An environmental bacterial taxon with a large and distinct metabolic repertoire.</title>
        <authorList>
            <person name="Wilson M.C."/>
            <person name="Mori T."/>
            <person name="Ruckert C."/>
            <person name="Uria A.R."/>
            <person name="Helf M.J."/>
            <person name="Takada K."/>
            <person name="Gernert C."/>
            <person name="Steffens U.A."/>
            <person name="Heycke N."/>
            <person name="Schmitt S."/>
            <person name="Rinke C."/>
            <person name="Helfrich E.J."/>
            <person name="Brachmann A.O."/>
            <person name="Gurgui C."/>
            <person name="Wakimoto T."/>
            <person name="Kracht M."/>
            <person name="Crusemann M."/>
            <person name="Hentschel U."/>
            <person name="Abe I."/>
            <person name="Matsunaga S."/>
            <person name="Kalinowski J."/>
            <person name="Takeyama H."/>
            <person name="Piel J."/>
        </authorList>
    </citation>
    <scope>NUCLEOTIDE SEQUENCE [LARGE SCALE GENOMIC DNA]</scope>
    <source>
        <strain evidence="7">TSY2</strain>
    </source>
</reference>
<evidence type="ECO:0000259" key="4">
    <source>
        <dbReference type="PROSITE" id="PS50110"/>
    </source>
</evidence>
<dbReference type="AlphaFoldDB" id="W4LSU0"/>
<dbReference type="Pfam" id="PF00486">
    <property type="entry name" value="Trans_reg_C"/>
    <property type="match status" value="1"/>
</dbReference>
<evidence type="ECO:0000313" key="7">
    <source>
        <dbReference type="Proteomes" id="UP000019140"/>
    </source>
</evidence>
<dbReference type="SUPFAM" id="SSF46894">
    <property type="entry name" value="C-terminal effector domain of the bipartite response regulators"/>
    <property type="match status" value="1"/>
</dbReference>
<dbReference type="InterPro" id="IPR001789">
    <property type="entry name" value="Sig_transdc_resp-reg_receiver"/>
</dbReference>
<feature type="domain" description="OmpR/PhoB-type" evidence="5">
    <location>
        <begin position="544"/>
        <end position="647"/>
    </location>
</feature>
<accession>W4LSU0</accession>
<feature type="DNA-binding region" description="OmpR/PhoB-type" evidence="3">
    <location>
        <begin position="544"/>
        <end position="647"/>
    </location>
</feature>
<evidence type="ECO:0000313" key="6">
    <source>
        <dbReference type="EMBL" id="ETX00497.1"/>
    </source>
</evidence>